<dbReference type="EMBL" id="REFZ01000030">
    <property type="protein sequence ID" value="RQG95709.1"/>
    <property type="molecule type" value="Genomic_DNA"/>
</dbReference>
<keyword evidence="2" id="KW-1185">Reference proteome</keyword>
<accession>A0A3N6P9S1</accession>
<protein>
    <submittedName>
        <fullName evidence="1">Uncharacterized protein</fullName>
    </submittedName>
</protein>
<comment type="caution">
    <text evidence="1">The sequence shown here is derived from an EMBL/GenBank/DDBJ whole genome shotgun (WGS) entry which is preliminary data.</text>
</comment>
<evidence type="ECO:0000313" key="2">
    <source>
        <dbReference type="Proteomes" id="UP000281431"/>
    </source>
</evidence>
<proteinExistence type="predicted"/>
<dbReference type="AlphaFoldDB" id="A0A3N6P9S1"/>
<organism evidence="1 2">
    <name type="scientific">Natrarchaeobius chitinivorans</name>
    <dbReference type="NCBI Taxonomy" id="1679083"/>
    <lineage>
        <taxon>Archaea</taxon>
        <taxon>Methanobacteriati</taxon>
        <taxon>Methanobacteriota</taxon>
        <taxon>Stenosarchaea group</taxon>
        <taxon>Halobacteria</taxon>
        <taxon>Halobacteriales</taxon>
        <taxon>Natrialbaceae</taxon>
        <taxon>Natrarchaeobius</taxon>
    </lineage>
</organism>
<reference evidence="1 2" key="1">
    <citation type="submission" date="2018-10" db="EMBL/GenBank/DDBJ databases">
        <title>Natrarchaeobius chitinivorans gen. nov., sp. nov., and Natrarchaeobius haloalkaliphilus sp. nov., alkaliphilic, chitin-utilizing haloarchaea from hypersaline alkaline lakes.</title>
        <authorList>
            <person name="Sorokin D.Y."/>
            <person name="Elcheninov A.G."/>
            <person name="Kostrikina N.A."/>
            <person name="Bale N.J."/>
            <person name="Sinninghe Damste J.S."/>
            <person name="Khijniak T.V."/>
            <person name="Kublanov I.V."/>
            <person name="Toshchakov S.V."/>
        </authorList>
    </citation>
    <scope>NUCLEOTIDE SEQUENCE [LARGE SCALE GENOMIC DNA]</scope>
    <source>
        <strain evidence="1 2">AArcht7</strain>
    </source>
</reference>
<dbReference type="Proteomes" id="UP000281431">
    <property type="component" value="Unassembled WGS sequence"/>
</dbReference>
<dbReference type="OrthoDB" id="295069at2157"/>
<name>A0A3N6P9S1_NATCH</name>
<sequence length="64" mass="7162">MNGQKRTNSATTSSTMREAVKSVLFRSDRPTVIEECRRCGTTIETARTDCPTCGCDDIVTYQIR</sequence>
<gene>
    <name evidence="1" type="ORF">EA472_21320</name>
</gene>
<evidence type="ECO:0000313" key="1">
    <source>
        <dbReference type="EMBL" id="RQG95709.1"/>
    </source>
</evidence>